<evidence type="ECO:0000256" key="13">
    <source>
        <dbReference type="SAM" id="MobiDB-lite"/>
    </source>
</evidence>
<dbReference type="Ensembl" id="ENSNVIT00000012142.1">
    <property type="protein sequence ID" value="ENSNVIP00000010382.1"/>
    <property type="gene ID" value="ENSNVIG00000008220.1"/>
</dbReference>
<dbReference type="PANTHER" id="PTHR13398:SF0">
    <property type="entry name" value="GDP-FUCOSE PROTEIN O-FUCOSYLTRANSFERASE 2"/>
    <property type="match status" value="1"/>
</dbReference>
<dbReference type="InterPro" id="IPR045130">
    <property type="entry name" value="OFUT2-like"/>
</dbReference>
<evidence type="ECO:0000256" key="1">
    <source>
        <dbReference type="ARBA" id="ARBA00004240"/>
    </source>
</evidence>
<dbReference type="GeneTree" id="ENSGT00390000007989"/>
<dbReference type="InterPro" id="IPR019378">
    <property type="entry name" value="GDP-Fuc_O-FucTrfase"/>
</dbReference>
<evidence type="ECO:0000256" key="11">
    <source>
        <dbReference type="ARBA" id="ARBA00047273"/>
    </source>
</evidence>
<dbReference type="GO" id="GO:0046922">
    <property type="term" value="F:peptide-O-fucosyltransferase activity"/>
    <property type="evidence" value="ECO:0007669"/>
    <property type="project" value="UniProtKB-EC"/>
</dbReference>
<evidence type="ECO:0000313" key="14">
    <source>
        <dbReference type="Ensembl" id="ENSNVIP00000010382.1"/>
    </source>
</evidence>
<sequence length="525" mass="57349">PLSGAGGRPDEPPRAGPRALVAQTPPVAGRVVAAPRRLREWWAVPARWPLPPPHPELPKRRSPAAPRYLLYDVNPPEGFNLRRDVYIRVASLLKTLLETEEWVLVLPPWGRLYHWQSPDIHQVRIPWSDFFDLPSLNRNIPVIEYEQFIAESGGPFIDQVYVLQSYAEGWKEGTWEEKVDERPCLDPLLYSPDKHEYYRCGGAGPRQPRCSARPDPFAVRRPARGGPSPQQLPWTKPPNGWGLGTPRSGRSWPGRGCSGAVTARALAKRPRLRPIPAPLRALPAAVPRAAPRPRGIGWGSWFLRRISGEHHWPESRAVALPREWGRRVGVKPSASGQRLTEALVFQGMVLGLRRNESAQRLVSVRPGVGFHHGPGAAEEHVGQVSAAGSVGHRPARQRVCVRACVCLCARVVLLAWGSLLAVACVASTGEVNLVRTPYSGHGEVGLREGEGARVPGESQVRDCPHAWVSAARAATAGVSFCCLWAGESQSHRDSTGPVRGGGGQVCSPGGRGQRGLRPDWKGAAI</sequence>
<evidence type="ECO:0000256" key="2">
    <source>
        <dbReference type="ARBA" id="ARBA00004922"/>
    </source>
</evidence>
<feature type="region of interest" description="Disordered" evidence="13">
    <location>
        <begin position="1"/>
        <end position="22"/>
    </location>
</feature>
<dbReference type="AlphaFoldDB" id="A0A8C7AWE6"/>
<comment type="catalytic activity">
    <reaction evidence="11">
        <text>L-threonyl-[protein] + GDP-beta-L-fucose = 3-O-(alpha-L-fucosyl)-L-threonyl-[protein] + GDP + H(+)</text>
        <dbReference type="Rhea" id="RHEA:70491"/>
        <dbReference type="Rhea" id="RHEA-COMP:11060"/>
        <dbReference type="Rhea" id="RHEA-COMP:17915"/>
        <dbReference type="ChEBI" id="CHEBI:15378"/>
        <dbReference type="ChEBI" id="CHEBI:30013"/>
        <dbReference type="ChEBI" id="CHEBI:57273"/>
        <dbReference type="ChEBI" id="CHEBI:58189"/>
        <dbReference type="ChEBI" id="CHEBI:189631"/>
        <dbReference type="EC" id="2.4.1.221"/>
    </reaction>
    <physiologicalReaction direction="left-to-right" evidence="11">
        <dbReference type="Rhea" id="RHEA:70492"/>
    </physiologicalReaction>
</comment>
<feature type="compositionally biased region" description="Basic and acidic residues" evidence="13">
    <location>
        <begin position="516"/>
        <end position="525"/>
    </location>
</feature>
<keyword evidence="4" id="KW-0808">Transferase</keyword>
<name>A0A8C7AWE6_NEOVI</name>
<proteinExistence type="inferred from homology"/>
<comment type="similarity">
    <text evidence="8">Belongs to the glycosyltransferase 68 family.</text>
</comment>
<evidence type="ECO:0000256" key="3">
    <source>
        <dbReference type="ARBA" id="ARBA00012196"/>
    </source>
</evidence>
<evidence type="ECO:0000256" key="7">
    <source>
        <dbReference type="ARBA" id="ARBA00023277"/>
    </source>
</evidence>
<evidence type="ECO:0000256" key="12">
    <source>
        <dbReference type="ARBA" id="ARBA00048647"/>
    </source>
</evidence>
<organism evidence="14 15">
    <name type="scientific">Neovison vison</name>
    <name type="common">American mink</name>
    <name type="synonym">Mustela vison</name>
    <dbReference type="NCBI Taxonomy" id="452646"/>
    <lineage>
        <taxon>Eukaryota</taxon>
        <taxon>Metazoa</taxon>
        <taxon>Chordata</taxon>
        <taxon>Craniata</taxon>
        <taxon>Vertebrata</taxon>
        <taxon>Euteleostomi</taxon>
        <taxon>Mammalia</taxon>
        <taxon>Eutheria</taxon>
        <taxon>Laurasiatheria</taxon>
        <taxon>Carnivora</taxon>
        <taxon>Caniformia</taxon>
        <taxon>Musteloidea</taxon>
        <taxon>Mustelidae</taxon>
        <taxon>Mustelinae</taxon>
        <taxon>Neogale</taxon>
    </lineage>
</organism>
<comment type="catalytic activity">
    <reaction evidence="12">
        <text>L-seryl-[protein] + GDP-beta-L-fucose = 3-O-(alpha-L-fucosyl)-L-seryl-[protein] + GDP + H(+)</text>
        <dbReference type="Rhea" id="RHEA:63644"/>
        <dbReference type="Rhea" id="RHEA-COMP:9863"/>
        <dbReference type="Rhea" id="RHEA-COMP:17914"/>
        <dbReference type="ChEBI" id="CHEBI:15378"/>
        <dbReference type="ChEBI" id="CHEBI:29999"/>
        <dbReference type="ChEBI" id="CHEBI:57273"/>
        <dbReference type="ChEBI" id="CHEBI:58189"/>
        <dbReference type="ChEBI" id="CHEBI:189632"/>
        <dbReference type="EC" id="2.4.1.221"/>
    </reaction>
    <physiologicalReaction direction="left-to-right" evidence="12">
        <dbReference type="Rhea" id="RHEA:63645"/>
    </physiologicalReaction>
</comment>
<dbReference type="EC" id="2.4.1.221" evidence="3"/>
<evidence type="ECO:0000256" key="9">
    <source>
        <dbReference type="ARBA" id="ARBA00026232"/>
    </source>
</evidence>
<comment type="pathway">
    <text evidence="2">Protein modification; protein glycosylation.</text>
</comment>
<dbReference type="Proteomes" id="UP000694425">
    <property type="component" value="Unplaced"/>
</dbReference>
<evidence type="ECO:0000256" key="6">
    <source>
        <dbReference type="ARBA" id="ARBA00023253"/>
    </source>
</evidence>
<evidence type="ECO:0000313" key="15">
    <source>
        <dbReference type="Proteomes" id="UP000694425"/>
    </source>
</evidence>
<keyword evidence="6" id="KW-0294">Fucose metabolism</keyword>
<comment type="subcellular location">
    <subcellularLocation>
        <location evidence="1">Endoplasmic reticulum</location>
    </subcellularLocation>
</comment>
<reference evidence="14" key="2">
    <citation type="submission" date="2025-09" db="UniProtKB">
        <authorList>
            <consortium name="Ensembl"/>
        </authorList>
    </citation>
    <scope>IDENTIFICATION</scope>
</reference>
<accession>A0A8C7AWE6</accession>
<evidence type="ECO:0000256" key="4">
    <source>
        <dbReference type="ARBA" id="ARBA00022679"/>
    </source>
</evidence>
<dbReference type="GO" id="GO:0005783">
    <property type="term" value="C:endoplasmic reticulum"/>
    <property type="evidence" value="ECO:0007669"/>
    <property type="project" value="UniProtKB-SubCell"/>
</dbReference>
<keyword evidence="5" id="KW-0256">Endoplasmic reticulum</keyword>
<evidence type="ECO:0000256" key="10">
    <source>
        <dbReference type="ARBA" id="ARBA00033083"/>
    </source>
</evidence>
<reference evidence="14" key="1">
    <citation type="submission" date="2025-08" db="UniProtKB">
        <authorList>
            <consortium name="Ensembl"/>
        </authorList>
    </citation>
    <scope>IDENTIFICATION</scope>
</reference>
<feature type="region of interest" description="Disordered" evidence="13">
    <location>
        <begin position="489"/>
        <end position="525"/>
    </location>
</feature>
<dbReference type="PANTHER" id="PTHR13398">
    <property type="entry name" value="GDP-FUCOSE PROTEIN O-FUCOSYLTRANSFERASE 2"/>
    <property type="match status" value="1"/>
</dbReference>
<feature type="compositionally biased region" description="Gly residues" evidence="13">
    <location>
        <begin position="498"/>
        <end position="513"/>
    </location>
</feature>
<keyword evidence="15" id="KW-1185">Reference proteome</keyword>
<protein>
    <recommendedName>
        <fullName evidence="9">GDP-fucose protein O-fucosyltransferase 2</fullName>
        <ecNumber evidence="3">2.4.1.221</ecNumber>
    </recommendedName>
    <alternativeName>
        <fullName evidence="10">Peptide-O-fucosyltransferase 2</fullName>
    </alternativeName>
</protein>
<evidence type="ECO:0000256" key="8">
    <source>
        <dbReference type="ARBA" id="ARBA00025803"/>
    </source>
</evidence>
<evidence type="ECO:0000256" key="5">
    <source>
        <dbReference type="ARBA" id="ARBA00022824"/>
    </source>
</evidence>
<dbReference type="GO" id="GO:0006004">
    <property type="term" value="P:fucose metabolic process"/>
    <property type="evidence" value="ECO:0007669"/>
    <property type="project" value="UniProtKB-KW"/>
</dbReference>
<dbReference type="Pfam" id="PF10250">
    <property type="entry name" value="O-FucT"/>
    <property type="match status" value="1"/>
</dbReference>
<dbReference type="Gene3D" id="3.40.50.11340">
    <property type="match status" value="1"/>
</dbReference>
<keyword evidence="7" id="KW-0119">Carbohydrate metabolism</keyword>